<accession>A0A2Z2P0C8</accession>
<dbReference type="AlphaFoldDB" id="A0A2Z2P0C8"/>
<dbReference type="KEGG" id="gai:IMCC3135_27420"/>
<organism evidence="1 2">
    <name type="scientific">Granulosicoccus antarcticus IMCC3135</name>
    <dbReference type="NCBI Taxonomy" id="1192854"/>
    <lineage>
        <taxon>Bacteria</taxon>
        <taxon>Pseudomonadati</taxon>
        <taxon>Pseudomonadota</taxon>
        <taxon>Gammaproteobacteria</taxon>
        <taxon>Chromatiales</taxon>
        <taxon>Granulosicoccaceae</taxon>
        <taxon>Granulosicoccus</taxon>
    </lineage>
</organism>
<evidence type="ECO:0000313" key="2">
    <source>
        <dbReference type="Proteomes" id="UP000250079"/>
    </source>
</evidence>
<gene>
    <name evidence="1" type="ORF">IMCC3135_27420</name>
</gene>
<sequence length="47" mass="5341">MENDEAVNNLDAIDSIEEVQHTALSTLSEMLRSFFEHIPFLLGHVIN</sequence>
<keyword evidence="2" id="KW-1185">Reference proteome</keyword>
<name>A0A2Z2P0C8_9GAMM</name>
<protein>
    <submittedName>
        <fullName evidence="1">Uncharacterized protein</fullName>
    </submittedName>
</protein>
<dbReference type="Proteomes" id="UP000250079">
    <property type="component" value="Chromosome"/>
</dbReference>
<dbReference type="EMBL" id="CP018632">
    <property type="protein sequence ID" value="ASJ75538.1"/>
    <property type="molecule type" value="Genomic_DNA"/>
</dbReference>
<reference evidence="1 2" key="1">
    <citation type="submission" date="2016-12" db="EMBL/GenBank/DDBJ databases">
        <authorList>
            <person name="Song W.-J."/>
            <person name="Kurnit D.M."/>
        </authorList>
    </citation>
    <scope>NUCLEOTIDE SEQUENCE [LARGE SCALE GENOMIC DNA]</scope>
    <source>
        <strain evidence="1 2">IMCC3135</strain>
    </source>
</reference>
<dbReference type="RefSeq" id="WP_157736297.1">
    <property type="nucleotide sequence ID" value="NZ_CP018632.1"/>
</dbReference>
<evidence type="ECO:0000313" key="1">
    <source>
        <dbReference type="EMBL" id="ASJ75538.1"/>
    </source>
</evidence>
<proteinExistence type="predicted"/>